<dbReference type="EMBL" id="JAASQV010000001">
    <property type="protein sequence ID" value="NIJ64649.1"/>
    <property type="molecule type" value="Genomic_DNA"/>
</dbReference>
<protein>
    <recommendedName>
        <fullName evidence="5">DUF2946 domain-containing protein</fullName>
    </recommendedName>
</protein>
<feature type="chain" id="PRO_5031212387" description="DUF2946 domain-containing protein" evidence="2">
    <location>
        <begin position="26"/>
        <end position="112"/>
    </location>
</feature>
<evidence type="ECO:0000313" key="3">
    <source>
        <dbReference type="EMBL" id="NIJ64649.1"/>
    </source>
</evidence>
<dbReference type="Proteomes" id="UP000564677">
    <property type="component" value="Unassembled WGS sequence"/>
</dbReference>
<evidence type="ECO:0000256" key="1">
    <source>
        <dbReference type="SAM" id="MobiDB-lite"/>
    </source>
</evidence>
<dbReference type="RefSeq" id="WP_167298970.1">
    <property type="nucleotide sequence ID" value="NZ_JAASQV010000001.1"/>
</dbReference>
<keyword evidence="4" id="KW-1185">Reference proteome</keyword>
<sequence>MRSLWTLLTICMVAMSLFATSLAHATEVPLGCVDTQTAVDMGHADGDADQVPADGDKGYPHHHGGCHGHQVVPKIVKDAPFARAVAKARLTPAPAYFLPAATADPALRPPQA</sequence>
<accession>A0A7X5ZVE1</accession>
<reference evidence="3 4" key="1">
    <citation type="submission" date="2020-03" db="EMBL/GenBank/DDBJ databases">
        <title>Genomic Encyclopedia of Type Strains, Phase IV (KMG-IV): sequencing the most valuable type-strain genomes for metagenomic binning, comparative biology and taxonomic classification.</title>
        <authorList>
            <person name="Goeker M."/>
        </authorList>
    </citation>
    <scope>NUCLEOTIDE SEQUENCE [LARGE SCALE GENOMIC DNA]</scope>
    <source>
        <strain evidence="3 4">DSM 4733</strain>
    </source>
</reference>
<dbReference type="AlphaFoldDB" id="A0A7X5ZVE1"/>
<feature type="region of interest" description="Disordered" evidence="1">
    <location>
        <begin position="43"/>
        <end position="64"/>
    </location>
</feature>
<feature type="signal peptide" evidence="2">
    <location>
        <begin position="1"/>
        <end position="25"/>
    </location>
</feature>
<gene>
    <name evidence="3" type="ORF">FHR20_001580</name>
</gene>
<evidence type="ECO:0000256" key="2">
    <source>
        <dbReference type="SAM" id="SignalP"/>
    </source>
</evidence>
<evidence type="ECO:0008006" key="5">
    <source>
        <dbReference type="Google" id="ProtNLM"/>
    </source>
</evidence>
<keyword evidence="2" id="KW-0732">Signal</keyword>
<organism evidence="3 4">
    <name type="scientific">Sphingomonas leidyi</name>
    <dbReference type="NCBI Taxonomy" id="68569"/>
    <lineage>
        <taxon>Bacteria</taxon>
        <taxon>Pseudomonadati</taxon>
        <taxon>Pseudomonadota</taxon>
        <taxon>Alphaproteobacteria</taxon>
        <taxon>Sphingomonadales</taxon>
        <taxon>Sphingomonadaceae</taxon>
        <taxon>Sphingomonas</taxon>
    </lineage>
</organism>
<proteinExistence type="predicted"/>
<name>A0A7X5ZVE1_9SPHN</name>
<comment type="caution">
    <text evidence="3">The sequence shown here is derived from an EMBL/GenBank/DDBJ whole genome shotgun (WGS) entry which is preliminary data.</text>
</comment>
<evidence type="ECO:0000313" key="4">
    <source>
        <dbReference type="Proteomes" id="UP000564677"/>
    </source>
</evidence>